<gene>
    <name evidence="6" type="ORF">Pyn_40733</name>
</gene>
<keyword evidence="3" id="KW-0238">DNA-binding</keyword>
<keyword evidence="2" id="KW-0805">Transcription regulation</keyword>
<keyword evidence="7" id="KW-1185">Reference proteome</keyword>
<evidence type="ECO:0000256" key="1">
    <source>
        <dbReference type="ARBA" id="ARBA00004123"/>
    </source>
</evidence>
<dbReference type="EMBL" id="PJQY01002319">
    <property type="protein sequence ID" value="PQP94760.1"/>
    <property type="molecule type" value="Genomic_DNA"/>
</dbReference>
<proteinExistence type="predicted"/>
<dbReference type="AlphaFoldDB" id="A0A314XSW7"/>
<dbReference type="PANTHER" id="PTHR46245">
    <property type="entry name" value="B3 DOMAIN-CONTAINING PROTEIN OS07G0563300"/>
    <property type="match status" value="1"/>
</dbReference>
<evidence type="ECO:0000256" key="2">
    <source>
        <dbReference type="ARBA" id="ARBA00023015"/>
    </source>
</evidence>
<dbReference type="GO" id="GO:0005634">
    <property type="term" value="C:nucleus"/>
    <property type="evidence" value="ECO:0007669"/>
    <property type="project" value="UniProtKB-SubCell"/>
</dbReference>
<comment type="caution">
    <text evidence="6">The sequence shown here is derived from an EMBL/GenBank/DDBJ whole genome shotgun (WGS) entry which is preliminary data.</text>
</comment>
<comment type="subcellular location">
    <subcellularLocation>
        <location evidence="1">Nucleus</location>
    </subcellularLocation>
</comment>
<evidence type="ECO:0000313" key="6">
    <source>
        <dbReference type="EMBL" id="PQP94760.1"/>
    </source>
</evidence>
<organism evidence="6 7">
    <name type="scientific">Prunus yedoensis var. nudiflora</name>
    <dbReference type="NCBI Taxonomy" id="2094558"/>
    <lineage>
        <taxon>Eukaryota</taxon>
        <taxon>Viridiplantae</taxon>
        <taxon>Streptophyta</taxon>
        <taxon>Embryophyta</taxon>
        <taxon>Tracheophyta</taxon>
        <taxon>Spermatophyta</taxon>
        <taxon>Magnoliopsida</taxon>
        <taxon>eudicotyledons</taxon>
        <taxon>Gunneridae</taxon>
        <taxon>Pentapetalae</taxon>
        <taxon>rosids</taxon>
        <taxon>fabids</taxon>
        <taxon>Rosales</taxon>
        <taxon>Rosaceae</taxon>
        <taxon>Amygdaloideae</taxon>
        <taxon>Amygdaleae</taxon>
        <taxon>Prunus</taxon>
    </lineage>
</organism>
<dbReference type="Proteomes" id="UP000250321">
    <property type="component" value="Unassembled WGS sequence"/>
</dbReference>
<dbReference type="Gene3D" id="2.40.330.10">
    <property type="entry name" value="DNA-binding pseudobarrel domain"/>
    <property type="match status" value="1"/>
</dbReference>
<evidence type="ECO:0000256" key="5">
    <source>
        <dbReference type="ARBA" id="ARBA00023242"/>
    </source>
</evidence>
<evidence type="ECO:0000313" key="7">
    <source>
        <dbReference type="Proteomes" id="UP000250321"/>
    </source>
</evidence>
<dbReference type="GO" id="GO:0003677">
    <property type="term" value="F:DNA binding"/>
    <property type="evidence" value="ECO:0007669"/>
    <property type="project" value="UniProtKB-KW"/>
</dbReference>
<evidence type="ECO:0000256" key="3">
    <source>
        <dbReference type="ARBA" id="ARBA00023125"/>
    </source>
</evidence>
<keyword evidence="5" id="KW-0539">Nucleus</keyword>
<accession>A0A314XSW7</accession>
<protein>
    <submittedName>
        <fullName evidence="6">Uncharacterized protein</fullName>
    </submittedName>
</protein>
<evidence type="ECO:0000256" key="4">
    <source>
        <dbReference type="ARBA" id="ARBA00023163"/>
    </source>
</evidence>
<dbReference type="InterPro" id="IPR015300">
    <property type="entry name" value="DNA-bd_pseudobarrel_sf"/>
</dbReference>
<keyword evidence="4" id="KW-0804">Transcription</keyword>
<dbReference type="PANTHER" id="PTHR46245:SF6">
    <property type="entry name" value="B3 DOMAIN-CONTAINING PROTEIN OS07G0563300-LIKE"/>
    <property type="match status" value="1"/>
</dbReference>
<reference evidence="6 7" key="1">
    <citation type="submission" date="2018-02" db="EMBL/GenBank/DDBJ databases">
        <title>Draft genome of wild Prunus yedoensis var. nudiflora.</title>
        <authorList>
            <person name="Baek S."/>
            <person name="Kim J.-H."/>
            <person name="Choi K."/>
            <person name="Kim G.-B."/>
            <person name="Cho A."/>
            <person name="Jang H."/>
            <person name="Shin C.-H."/>
            <person name="Yu H.-J."/>
            <person name="Mun J.-H."/>
        </authorList>
    </citation>
    <scope>NUCLEOTIDE SEQUENCE [LARGE SCALE GENOMIC DNA]</scope>
    <source>
        <strain evidence="7">cv. Jeju island</strain>
        <tissue evidence="6">Leaf</tissue>
    </source>
</reference>
<name>A0A314XSW7_PRUYE</name>
<sequence length="82" mass="9353">MYVLEGLKDYMILNQWQVGDTVTFHRTEQEGKLIIGTKKMPASIASIQALKQHVISFLLTGKNLETTRLKGDQVFMLIQSRT</sequence>
<dbReference type="OrthoDB" id="1143104at2759"/>